<feature type="transmembrane region" description="Helical" evidence="6">
    <location>
        <begin position="63"/>
        <end position="89"/>
    </location>
</feature>
<feature type="transmembrane region" description="Helical" evidence="6">
    <location>
        <begin position="350"/>
        <end position="368"/>
    </location>
</feature>
<accession>Q6KIQ2</accession>
<dbReference type="PANTHER" id="PTHR47089">
    <property type="entry name" value="ABC TRANSPORTER, PERMEASE PROTEIN"/>
    <property type="match status" value="1"/>
</dbReference>
<keyword evidence="2" id="KW-1003">Cell membrane</keyword>
<keyword evidence="3 6" id="KW-0812">Transmembrane</keyword>
<dbReference type="GO" id="GO:0005886">
    <property type="term" value="C:plasma membrane"/>
    <property type="evidence" value="ECO:0007669"/>
    <property type="project" value="UniProtKB-SubCell"/>
</dbReference>
<evidence type="ECO:0000313" key="7">
    <source>
        <dbReference type="EMBL" id="AAT27524.1"/>
    </source>
</evidence>
<keyword evidence="8" id="KW-1185">Reference proteome</keyword>
<feature type="transmembrane region" description="Helical" evidence="6">
    <location>
        <begin position="170"/>
        <end position="189"/>
    </location>
</feature>
<feature type="transmembrane region" description="Helical" evidence="6">
    <location>
        <begin position="264"/>
        <end position="287"/>
    </location>
</feature>
<feature type="transmembrane region" description="Helical" evidence="6">
    <location>
        <begin position="209"/>
        <end position="235"/>
    </location>
</feature>
<dbReference type="OrthoDB" id="45037at2"/>
<dbReference type="InterPro" id="IPR001851">
    <property type="entry name" value="ABC_transp_permease"/>
</dbReference>
<reference evidence="7 8" key="1">
    <citation type="journal article" date="2004" name="Genome Res.">
        <title>The complete genome and proteome of Mycoplasma mobile.</title>
        <authorList>
            <person name="Jaffe J.D."/>
            <person name="Stange-Thomann N."/>
            <person name="Smith C."/>
            <person name="DeCaprio D."/>
            <person name="Fisher S."/>
            <person name="Butler J."/>
            <person name="Calvo S."/>
            <person name="Elkins T."/>
            <person name="FitzGerald M.G."/>
            <person name="Hafez N."/>
            <person name="Kodira C.D."/>
            <person name="Major J."/>
            <person name="Wang S."/>
            <person name="Wilkinson J."/>
            <person name="Nicol R."/>
            <person name="Nusbaum C."/>
            <person name="Birren B."/>
            <person name="Berg H.C."/>
            <person name="Church G.M."/>
        </authorList>
    </citation>
    <scope>NUCLEOTIDE SEQUENCE [LARGE SCALE GENOMIC DNA]</scope>
    <source>
        <strain evidence="8">ATCC 43663 / 163K / NCTC 11711</strain>
    </source>
</reference>
<dbReference type="STRING" id="267748.MMOB0380"/>
<evidence type="ECO:0000313" key="8">
    <source>
        <dbReference type="Proteomes" id="UP000009072"/>
    </source>
</evidence>
<feature type="transmembrane region" description="Helical" evidence="6">
    <location>
        <begin position="101"/>
        <end position="125"/>
    </location>
</feature>
<dbReference type="AlphaFoldDB" id="Q6KIQ2"/>
<evidence type="ECO:0000256" key="3">
    <source>
        <dbReference type="ARBA" id="ARBA00022692"/>
    </source>
</evidence>
<dbReference type="HOGENOM" id="CLU_023404_0_1_14"/>
<comment type="subcellular location">
    <subcellularLocation>
        <location evidence="1">Cell membrane</location>
        <topology evidence="1">Multi-pass membrane protein</topology>
    </subcellularLocation>
</comment>
<keyword evidence="5 6" id="KW-0472">Membrane</keyword>
<feature type="transmembrane region" description="Helical" evidence="6">
    <location>
        <begin position="307"/>
        <end position="330"/>
    </location>
</feature>
<feature type="transmembrane region" description="Helical" evidence="6">
    <location>
        <begin position="137"/>
        <end position="158"/>
    </location>
</feature>
<name>Q6KIQ2_MYCM1</name>
<dbReference type="EMBL" id="AE017308">
    <property type="protein sequence ID" value="AAT27524.1"/>
    <property type="molecule type" value="Genomic_DNA"/>
</dbReference>
<dbReference type="KEGG" id="mmo:MMOB0380"/>
<evidence type="ECO:0000256" key="1">
    <source>
        <dbReference type="ARBA" id="ARBA00004651"/>
    </source>
</evidence>
<proteinExistence type="predicted"/>
<dbReference type="eggNOG" id="COG4603">
    <property type="taxonomic scope" value="Bacteria"/>
</dbReference>
<dbReference type="Proteomes" id="UP000009072">
    <property type="component" value="Chromosome"/>
</dbReference>
<dbReference type="GO" id="GO:0022857">
    <property type="term" value="F:transmembrane transporter activity"/>
    <property type="evidence" value="ECO:0007669"/>
    <property type="project" value="InterPro"/>
</dbReference>
<evidence type="ECO:0000256" key="5">
    <source>
        <dbReference type="ARBA" id="ARBA00023136"/>
    </source>
</evidence>
<feature type="transmembrane region" description="Helical" evidence="6">
    <location>
        <begin position="39"/>
        <end position="57"/>
    </location>
</feature>
<sequence>MEKQKLIKSINIKNWMNNFKKTFSGETSISGRRKLYNSLWGIFLGLILALVIISFNGTNPFEFISVVFLTTFGSSGSLFATILLVYVFASLAVGIGFKAGLFNIGVSGQMMFGGLLAFFYLIIVANSDANGNLFVDGGQIFLAIIISILGGISISLIAGALKAFLKVNEVVSTLLLNWVVFYFASWATSGSSFKSISATNSLKTVQVDSFFYEAGWIVLAIIMILIISIGFYFILKKTTFGYKIKAVGFNPDASEYAGISKKTLTMVIFAISGALAGFAGFFFYFIFQRGNYVTESVGPLLVGFDSIAISLLAYNSPIGIIASAFFYSILTNGNAALLQEVGLRPEANQIAVGVIIYFTAIAIAFNKFQLINYIKNWLILNKNSKYQKVLKDFKTQKSLYKQEHLKKIEQIKSLKSKNKLKWDQIKNDNKNKADVLLKKLSELKSKTDSNSIDQKVKIFNELNFNKKEMNIILESYGFFEQKDKDNLYYSQISELKNNLKKEKHEILYSYYKEKKLKKEEYKKLKSEQGVK</sequence>
<evidence type="ECO:0000256" key="4">
    <source>
        <dbReference type="ARBA" id="ARBA00022989"/>
    </source>
</evidence>
<dbReference type="PANTHER" id="PTHR47089:SF1">
    <property type="entry name" value="GUANOSINE ABC TRANSPORTER PERMEASE PROTEIN NUPP"/>
    <property type="match status" value="1"/>
</dbReference>
<dbReference type="RefSeq" id="WP_011264558.1">
    <property type="nucleotide sequence ID" value="NC_006908.1"/>
</dbReference>
<organism evidence="7 8">
    <name type="scientific">Mycoplasma mobile (strain ATCC 43663 / 163K / NCTC 11711)</name>
    <name type="common">Mesomycoplasma mobile</name>
    <dbReference type="NCBI Taxonomy" id="267748"/>
    <lineage>
        <taxon>Bacteria</taxon>
        <taxon>Bacillati</taxon>
        <taxon>Mycoplasmatota</taxon>
        <taxon>Mycoplasmoidales</taxon>
        <taxon>Metamycoplasmataceae</taxon>
        <taxon>Mesomycoplasma</taxon>
    </lineage>
</organism>
<dbReference type="Pfam" id="PF02653">
    <property type="entry name" value="BPD_transp_2"/>
    <property type="match status" value="1"/>
</dbReference>
<evidence type="ECO:0000256" key="6">
    <source>
        <dbReference type="SAM" id="Phobius"/>
    </source>
</evidence>
<evidence type="ECO:0000256" key="2">
    <source>
        <dbReference type="ARBA" id="ARBA00022475"/>
    </source>
</evidence>
<keyword evidence="4 6" id="KW-1133">Transmembrane helix</keyword>
<protein>
    <submittedName>
        <fullName evidence="7">Unspecified sugar ABC transport permease protein</fullName>
    </submittedName>
</protein>
<dbReference type="CDD" id="cd06580">
    <property type="entry name" value="TM_PBP1_transp_TpRbsC_like"/>
    <property type="match status" value="1"/>
</dbReference>
<gene>
    <name evidence="7" type="ordered locus">MMOB0380</name>
</gene>